<comment type="caution">
    <text evidence="7">The sequence shown here is derived from an EMBL/GenBank/DDBJ whole genome shotgun (WGS) entry which is preliminary data.</text>
</comment>
<keyword evidence="5" id="KW-0963">Cytoplasm</keyword>
<dbReference type="InterPro" id="IPR032305">
    <property type="entry name" value="GTP-bd_M"/>
</dbReference>
<proteinExistence type="inferred from homology"/>
<name>A0ABN1JVY3_9CLOT</name>
<dbReference type="HAMAP" id="MF_00900">
    <property type="entry name" value="GTPase_HflX"/>
    <property type="match status" value="1"/>
</dbReference>
<dbReference type="Proteomes" id="UP001501510">
    <property type="component" value="Unassembled WGS sequence"/>
</dbReference>
<evidence type="ECO:0000313" key="7">
    <source>
        <dbReference type="EMBL" id="GAA0747748.1"/>
    </source>
</evidence>
<dbReference type="NCBIfam" id="TIGR03156">
    <property type="entry name" value="GTP_HflX"/>
    <property type="match status" value="1"/>
</dbReference>
<dbReference type="Gene3D" id="6.10.250.2860">
    <property type="match status" value="1"/>
</dbReference>
<dbReference type="CDD" id="cd01878">
    <property type="entry name" value="HflX"/>
    <property type="match status" value="1"/>
</dbReference>
<comment type="subunit">
    <text evidence="5">Monomer. Associates with the 50S ribosomal subunit.</text>
</comment>
<protein>
    <recommendedName>
        <fullName evidence="5">GTPase HflX</fullName>
    </recommendedName>
    <alternativeName>
        <fullName evidence="5">GTP-binding protein HflX</fullName>
    </alternativeName>
</protein>
<dbReference type="InterPro" id="IPR027417">
    <property type="entry name" value="P-loop_NTPase"/>
</dbReference>
<dbReference type="Pfam" id="PF13167">
    <property type="entry name" value="GTP-bdg_N"/>
    <property type="match status" value="1"/>
</dbReference>
<keyword evidence="2 5" id="KW-0547">Nucleotide-binding</keyword>
<accession>A0ABN1JVY3</accession>
<comment type="similarity">
    <text evidence="5">Belongs to the TRAFAC class OBG-HflX-like GTPase superfamily. HflX GTPase family.</text>
</comment>
<feature type="domain" description="Hflx-type G" evidence="6">
    <location>
        <begin position="362"/>
        <end position="538"/>
    </location>
</feature>
<comment type="function">
    <text evidence="5">GTPase that associates with the 50S ribosomal subunit and may have a role during protein synthesis or ribosome biogenesis.</text>
</comment>
<dbReference type="PANTHER" id="PTHR10229:SF0">
    <property type="entry name" value="GTP-BINDING PROTEIN 6-RELATED"/>
    <property type="match status" value="1"/>
</dbReference>
<evidence type="ECO:0000256" key="4">
    <source>
        <dbReference type="ARBA" id="ARBA00023134"/>
    </source>
</evidence>
<dbReference type="InterPro" id="IPR025121">
    <property type="entry name" value="GTPase_HflX_N"/>
</dbReference>
<dbReference type="EMBL" id="BAAACG010000019">
    <property type="protein sequence ID" value="GAA0747748.1"/>
    <property type="molecule type" value="Genomic_DNA"/>
</dbReference>
<dbReference type="SUPFAM" id="SSF52540">
    <property type="entry name" value="P-loop containing nucleoside triphosphate hydrolases"/>
    <property type="match status" value="1"/>
</dbReference>
<comment type="subcellular location">
    <subcellularLocation>
        <location evidence="5">Cytoplasm</location>
    </subcellularLocation>
    <text evidence="5">May associate with membranes.</text>
</comment>
<sequence length="594" mass="67038">MIYGNIDGIKNTILKKLDDLYEINIEKTYILNAEIAEILCRLTEILNREISVAVSRKGNVVAVSVGDSSTVEMPEISMKDNGLCGISIIHTHPNGNAKLSSIDLSALIKLKLDYICAIGVDRGEFNGVTVGICSIHEDNLVSEESKILTLKEAEELKIEQKIKDVEDILKSNEVIEDYGEKAILVGVDSEESLDELEELAKACDVSVAYKILQKRNKIDSAYYIGRGKVEEITLLRQAIYANVIIFDDELAASQVRNLEEYIGAKVIDRNTLILDIFAKRAKSRVGKIQVELAQLKYRLPRLTGLGTVLSRTGGGIGTRGPGEKKLEIDKRHIKERIYELTRELKKIKKVRQVQRSNRQSIPNISLVGYTNAGKSTLRNKLCHIASLNSNKKEDIFEADMLFATLDTTTRALELPDNEKVALTDTVGFIRKLPHELIEAFKSTLEEVIYSDLLLHVVDVSSPFVEEQINAVNSVLQELGCKEKTMIMVLNKIDKVSYEKLDKVKKLIYEDNIVEVSAKTNKNLEKVLESISELLPYKLKKVSYVIPYDSQKMVAFLHRNSKVIKEEYKEMGTYIEAKVDKEVFNKCKMYLKEEL</sequence>
<dbReference type="PROSITE" id="PS51705">
    <property type="entry name" value="G_HFLX"/>
    <property type="match status" value="1"/>
</dbReference>
<evidence type="ECO:0000256" key="5">
    <source>
        <dbReference type="HAMAP-Rule" id="MF_00900"/>
    </source>
</evidence>
<reference evidence="7 8" key="1">
    <citation type="journal article" date="2019" name="Int. J. Syst. Evol. Microbiol.">
        <title>The Global Catalogue of Microorganisms (GCM) 10K type strain sequencing project: providing services to taxonomists for standard genome sequencing and annotation.</title>
        <authorList>
            <consortium name="The Broad Institute Genomics Platform"/>
            <consortium name="The Broad Institute Genome Sequencing Center for Infectious Disease"/>
            <person name="Wu L."/>
            <person name="Ma J."/>
        </authorList>
    </citation>
    <scope>NUCLEOTIDE SEQUENCE [LARGE SCALE GENOMIC DNA]</scope>
    <source>
        <strain evidence="7 8">JCM 1407</strain>
    </source>
</reference>
<dbReference type="InterPro" id="IPR042108">
    <property type="entry name" value="GTPase_HflX_N_sf"/>
</dbReference>
<keyword evidence="8" id="KW-1185">Reference proteome</keyword>
<evidence type="ECO:0000256" key="2">
    <source>
        <dbReference type="ARBA" id="ARBA00022741"/>
    </source>
</evidence>
<dbReference type="Gene3D" id="3.40.50.300">
    <property type="entry name" value="P-loop containing nucleotide triphosphate hydrolases"/>
    <property type="match status" value="1"/>
</dbReference>
<dbReference type="InterPro" id="IPR006073">
    <property type="entry name" value="GTP-bd"/>
</dbReference>
<dbReference type="Pfam" id="PF01926">
    <property type="entry name" value="MMR_HSR1"/>
    <property type="match status" value="1"/>
</dbReference>
<dbReference type="PANTHER" id="PTHR10229">
    <property type="entry name" value="GTP-BINDING PROTEIN HFLX"/>
    <property type="match status" value="1"/>
</dbReference>
<evidence type="ECO:0000313" key="8">
    <source>
        <dbReference type="Proteomes" id="UP001501510"/>
    </source>
</evidence>
<gene>
    <name evidence="5 7" type="primary">hflX</name>
    <name evidence="7" type="ORF">GCM10008906_37220</name>
</gene>
<evidence type="ECO:0000256" key="3">
    <source>
        <dbReference type="ARBA" id="ARBA00022842"/>
    </source>
</evidence>
<evidence type="ECO:0000259" key="6">
    <source>
        <dbReference type="PROSITE" id="PS51705"/>
    </source>
</evidence>
<keyword evidence="3" id="KW-0460">Magnesium</keyword>
<keyword evidence="1" id="KW-0479">Metal-binding</keyword>
<dbReference type="Pfam" id="PF16360">
    <property type="entry name" value="GTP-bdg_M"/>
    <property type="match status" value="1"/>
</dbReference>
<dbReference type="Gene3D" id="3.40.50.11060">
    <property type="entry name" value="GTPase HflX, N-terminal domain"/>
    <property type="match status" value="1"/>
</dbReference>
<keyword evidence="4 5" id="KW-0342">GTP-binding</keyword>
<dbReference type="InterPro" id="IPR030394">
    <property type="entry name" value="G_HFLX_dom"/>
</dbReference>
<organism evidence="7 8">
    <name type="scientific">Clostridium oceanicum</name>
    <dbReference type="NCBI Taxonomy" id="1543"/>
    <lineage>
        <taxon>Bacteria</taxon>
        <taxon>Bacillati</taxon>
        <taxon>Bacillota</taxon>
        <taxon>Clostridia</taxon>
        <taxon>Eubacteriales</taxon>
        <taxon>Clostridiaceae</taxon>
        <taxon>Clostridium</taxon>
    </lineage>
</organism>
<dbReference type="InterPro" id="IPR016496">
    <property type="entry name" value="GTPase_HflX"/>
</dbReference>
<evidence type="ECO:0000256" key="1">
    <source>
        <dbReference type="ARBA" id="ARBA00022723"/>
    </source>
</evidence>
<dbReference type="RefSeq" id="WP_343764259.1">
    <property type="nucleotide sequence ID" value="NZ_BAAACG010000019.1"/>
</dbReference>